<evidence type="ECO:0000256" key="2">
    <source>
        <dbReference type="ARBA" id="ARBA00022908"/>
    </source>
</evidence>
<dbReference type="AlphaFoldDB" id="A0A330M4A9"/>
<evidence type="ECO:0000259" key="5">
    <source>
        <dbReference type="PROSITE" id="PS51898"/>
    </source>
</evidence>
<dbReference type="Proteomes" id="UP000250123">
    <property type="component" value="Chromosome SHEWBE"/>
</dbReference>
<dbReference type="GO" id="GO:0015074">
    <property type="term" value="P:DNA integration"/>
    <property type="evidence" value="ECO:0007669"/>
    <property type="project" value="UniProtKB-KW"/>
</dbReference>
<dbReference type="InterPro" id="IPR011010">
    <property type="entry name" value="DNA_brk_join_enz"/>
</dbReference>
<dbReference type="Gene3D" id="1.10.443.10">
    <property type="entry name" value="Intergrase catalytic core"/>
    <property type="match status" value="1"/>
</dbReference>
<dbReference type="SUPFAM" id="SSF56349">
    <property type="entry name" value="DNA breaking-rejoining enzymes"/>
    <property type="match status" value="1"/>
</dbReference>
<evidence type="ECO:0000313" key="7">
    <source>
        <dbReference type="Proteomes" id="UP000250123"/>
    </source>
</evidence>
<evidence type="ECO:0000256" key="1">
    <source>
        <dbReference type="ARBA" id="ARBA00008857"/>
    </source>
</evidence>
<evidence type="ECO:0000256" key="4">
    <source>
        <dbReference type="ARBA" id="ARBA00023172"/>
    </source>
</evidence>
<dbReference type="InterPro" id="IPR002104">
    <property type="entry name" value="Integrase_catalytic"/>
</dbReference>
<dbReference type="InterPro" id="IPR013762">
    <property type="entry name" value="Integrase-like_cat_sf"/>
</dbReference>
<dbReference type="Gene3D" id="1.10.150.130">
    <property type="match status" value="1"/>
</dbReference>
<dbReference type="Pfam" id="PF00589">
    <property type="entry name" value="Phage_integrase"/>
    <property type="match status" value="1"/>
</dbReference>
<proteinExistence type="inferred from homology"/>
<feature type="domain" description="Tyr recombinase" evidence="5">
    <location>
        <begin position="204"/>
        <end position="376"/>
    </location>
</feature>
<keyword evidence="2" id="KW-0229">DNA integration</keyword>
<protein>
    <submittedName>
        <fullName evidence="6">Phage integrase family protein</fullName>
    </submittedName>
</protein>
<sequence>MSGVDIGKLNDAVLRRWLKGGVTRDFRDLRFPELRLRATADRAKASVFLVLNIGGETKWEKIATWPSVCIKTLSAQLPVMLANRCGGNMVIGQFENVGEVLSWYQDHIKNNSTYSASWRRNVASLIKCHLIPRLGELRLTKVNFAEVDAHLVKTMLQDEFAPNYIREAVNKLKVAFAAAAKLRLLNTNPISGYQVTDSIKLNGAKDTRLFETDLAELFARLSAEIMPVQMLFVLMMMFGTRINETRQARWEYFAGDTWVIPASHAKNKQEHRLPLTDSARALLKHYKQWQIKHVGKRAFLFPGMTGAISIRTAHKWNTNIRFKHFTSHDLRILFRTMLADLGVDTMIGERLVNHALPVLLRTYVKSTLDKGMSQALEQYHAYLIDRGFCSVAPEILPRSSVDHGTAESQMASGWV</sequence>
<dbReference type="InterPro" id="IPR010998">
    <property type="entry name" value="Integrase_recombinase_N"/>
</dbReference>
<dbReference type="KEGG" id="sbk:SHEWBE_2995"/>
<comment type="similarity">
    <text evidence="1">Belongs to the 'phage' integrase family.</text>
</comment>
<dbReference type="GO" id="GO:0003677">
    <property type="term" value="F:DNA binding"/>
    <property type="evidence" value="ECO:0007669"/>
    <property type="project" value="UniProtKB-KW"/>
</dbReference>
<accession>A0A330M4A9</accession>
<dbReference type="PROSITE" id="PS51898">
    <property type="entry name" value="TYR_RECOMBINASE"/>
    <property type="match status" value="1"/>
</dbReference>
<keyword evidence="3" id="KW-0238">DNA-binding</keyword>
<dbReference type="PANTHER" id="PTHR30629">
    <property type="entry name" value="PROPHAGE INTEGRASE"/>
    <property type="match status" value="1"/>
</dbReference>
<dbReference type="InterPro" id="IPR050808">
    <property type="entry name" value="Phage_Integrase"/>
</dbReference>
<gene>
    <name evidence="6" type="ORF">SHEWBE_2995</name>
</gene>
<dbReference type="PANTHER" id="PTHR30629:SF6">
    <property type="entry name" value="PROPHAGE INTEGRASE INTA-RELATED"/>
    <property type="match status" value="1"/>
</dbReference>
<dbReference type="EMBL" id="LS483452">
    <property type="protein sequence ID" value="SQH76958.1"/>
    <property type="molecule type" value="Genomic_DNA"/>
</dbReference>
<name>A0A330M4A9_9GAMM</name>
<dbReference type="CDD" id="cd00801">
    <property type="entry name" value="INT_P4_C"/>
    <property type="match status" value="1"/>
</dbReference>
<dbReference type="GO" id="GO:0006310">
    <property type="term" value="P:DNA recombination"/>
    <property type="evidence" value="ECO:0007669"/>
    <property type="project" value="UniProtKB-KW"/>
</dbReference>
<keyword evidence="4" id="KW-0233">DNA recombination</keyword>
<reference evidence="7" key="1">
    <citation type="submission" date="2018-06" db="EMBL/GenBank/DDBJ databases">
        <authorList>
            <person name="Cea G.-C."/>
            <person name="William W."/>
        </authorList>
    </citation>
    <scope>NUCLEOTIDE SEQUENCE [LARGE SCALE GENOMIC DNA]</scope>
    <source>
        <strain evidence="7">DB21MT-2</strain>
    </source>
</reference>
<evidence type="ECO:0000313" key="6">
    <source>
        <dbReference type="EMBL" id="SQH76958.1"/>
    </source>
</evidence>
<evidence type="ECO:0000256" key="3">
    <source>
        <dbReference type="ARBA" id="ARBA00023125"/>
    </source>
</evidence>
<organism evidence="6 7">
    <name type="scientific">Shewanella benthica</name>
    <dbReference type="NCBI Taxonomy" id="43661"/>
    <lineage>
        <taxon>Bacteria</taxon>
        <taxon>Pseudomonadati</taxon>
        <taxon>Pseudomonadota</taxon>
        <taxon>Gammaproteobacteria</taxon>
        <taxon>Alteromonadales</taxon>
        <taxon>Shewanellaceae</taxon>
        <taxon>Shewanella</taxon>
    </lineage>
</organism>